<geneLocation type="mitochondrion" evidence="11"/>
<keyword evidence="9 10" id="KW-0472">Membrane</keyword>
<evidence type="ECO:0000256" key="4">
    <source>
        <dbReference type="ARBA" id="ARBA00022617"/>
    </source>
</evidence>
<evidence type="ECO:0000256" key="5">
    <source>
        <dbReference type="ARBA" id="ARBA00022692"/>
    </source>
</evidence>
<evidence type="ECO:0000256" key="2">
    <source>
        <dbReference type="ARBA" id="ARBA00004434"/>
    </source>
</evidence>
<dbReference type="InterPro" id="IPR000701">
    <property type="entry name" value="SuccDH_FuR_B_TM-su"/>
</dbReference>
<comment type="subcellular location">
    <subcellularLocation>
        <location evidence="1">Membrane</location>
        <topology evidence="1">Multi-pass membrane protein</topology>
    </subcellularLocation>
    <subcellularLocation>
        <location evidence="2">Mitochondrion inner membrane</location>
        <topology evidence="2">Single-pass membrane protein</topology>
    </subcellularLocation>
</comment>
<keyword evidence="7 10" id="KW-1133">Transmembrane helix</keyword>
<dbReference type="Gene3D" id="1.20.1300.10">
    <property type="entry name" value="Fumarate reductase/succinate dehydrogenase, transmembrane subunit"/>
    <property type="match status" value="1"/>
</dbReference>
<keyword evidence="4" id="KW-0349">Heme</keyword>
<evidence type="ECO:0000256" key="9">
    <source>
        <dbReference type="ARBA" id="ARBA00023136"/>
    </source>
</evidence>
<dbReference type="GO" id="GO:0006099">
    <property type="term" value="P:tricarboxylic acid cycle"/>
    <property type="evidence" value="ECO:0007669"/>
    <property type="project" value="InterPro"/>
</dbReference>
<evidence type="ECO:0000313" key="11">
    <source>
        <dbReference type="EMBL" id="AHA47113.1"/>
    </source>
</evidence>
<dbReference type="GO" id="GO:0045273">
    <property type="term" value="C:respiratory chain complex II (succinate dehydrogenase)"/>
    <property type="evidence" value="ECO:0007669"/>
    <property type="project" value="UniProtKB-ARBA"/>
</dbReference>
<dbReference type="InterPro" id="IPR018495">
    <property type="entry name" value="Succ_DH_cyt_bsu_CS"/>
</dbReference>
<evidence type="ECO:0000256" key="6">
    <source>
        <dbReference type="ARBA" id="ARBA00022723"/>
    </source>
</evidence>
<dbReference type="NCBIfam" id="TIGR02970">
    <property type="entry name" value="succ_dehyd_cytB"/>
    <property type="match status" value="1"/>
</dbReference>
<gene>
    <name evidence="11" type="primary">sdh3</name>
</gene>
<keyword evidence="6" id="KW-0479">Metal-binding</keyword>
<dbReference type="EMBL" id="KF754803">
    <property type="protein sequence ID" value="AHA47113.1"/>
    <property type="molecule type" value="Genomic_DNA"/>
</dbReference>
<dbReference type="GO" id="GO:0046872">
    <property type="term" value="F:metal ion binding"/>
    <property type="evidence" value="ECO:0007669"/>
    <property type="project" value="UniProtKB-KW"/>
</dbReference>
<dbReference type="GO" id="GO:0005743">
    <property type="term" value="C:mitochondrial inner membrane"/>
    <property type="evidence" value="ECO:0007669"/>
    <property type="project" value="UniProtKB-SubCell"/>
</dbReference>
<dbReference type="PANTHER" id="PTHR10978:SF5">
    <property type="entry name" value="SUCCINATE DEHYDROGENASE CYTOCHROME B560 SUBUNIT, MITOCHONDRIAL"/>
    <property type="match status" value="1"/>
</dbReference>
<organism evidence="11">
    <name type="scientific">Amborella trichopoda</name>
    <dbReference type="NCBI Taxonomy" id="13333"/>
    <lineage>
        <taxon>Eukaryota</taxon>
        <taxon>Viridiplantae</taxon>
        <taxon>Streptophyta</taxon>
        <taxon>Embryophyta</taxon>
        <taxon>Tracheophyta</taxon>
        <taxon>Spermatophyta</taxon>
        <taxon>Magnoliopsida</taxon>
        <taxon>Amborellales</taxon>
        <taxon>Amborellaceae</taxon>
        <taxon>Amborella</taxon>
    </lineage>
</organism>
<dbReference type="PROSITE" id="PS01000">
    <property type="entry name" value="SDH_CYT_1"/>
    <property type="match status" value="1"/>
</dbReference>
<evidence type="ECO:0000256" key="3">
    <source>
        <dbReference type="ARBA" id="ARBA00011313"/>
    </source>
</evidence>
<evidence type="ECO:0000256" key="7">
    <source>
        <dbReference type="ARBA" id="ARBA00022989"/>
    </source>
</evidence>
<keyword evidence="8" id="KW-0408">Iron</keyword>
<dbReference type="PANTHER" id="PTHR10978">
    <property type="entry name" value="SUCCINATE DEHYDROGENASE CYTOCHROME B560 SUBUNIT"/>
    <property type="match status" value="1"/>
</dbReference>
<dbReference type="InterPro" id="IPR014314">
    <property type="entry name" value="Succ_DH_cytb556"/>
</dbReference>
<feature type="transmembrane region" description="Helical" evidence="10">
    <location>
        <begin position="28"/>
        <end position="52"/>
    </location>
</feature>
<name>A0A3G0YZ22_AMBTC</name>
<comment type="subunit">
    <text evidence="3">Component of complex II composed of eight subunits in plants: four classical SDH subunits SDH1, SDH2, SDH3 and SDH4 (a flavoprotein (FP), an iron-sulfur protein (IP), and a cytochrome b composed of a large and a small subunit.), as well as four subunits unknown in mitochondria from bacteria and heterotrophic eukaryotes.</text>
</comment>
<proteinExistence type="predicted"/>
<keyword evidence="5 10" id="KW-0812">Transmembrane</keyword>
<dbReference type="GO" id="GO:0009055">
    <property type="term" value="F:electron transfer activity"/>
    <property type="evidence" value="ECO:0007669"/>
    <property type="project" value="InterPro"/>
</dbReference>
<sequence length="131" mass="15097">MSIKRPLPPHLTIYKPQLTSTFSIFHRISGAFLATMVLFSSLFCLKIGLISFTYEKFYQSSFNLPKFILSLVDLTALALCYHISNGVRHLFWDFYLNLCRLLQFHFIIHFSAPGPEVSLAFSRTTNRARSV</sequence>
<evidence type="ECO:0000256" key="1">
    <source>
        <dbReference type="ARBA" id="ARBA00004141"/>
    </source>
</evidence>
<dbReference type="CDD" id="cd03499">
    <property type="entry name" value="SQR_TypeC_SdhC"/>
    <property type="match status" value="1"/>
</dbReference>
<evidence type="ECO:0000256" key="10">
    <source>
        <dbReference type="SAM" id="Phobius"/>
    </source>
</evidence>
<keyword evidence="11" id="KW-0496">Mitochondrion</keyword>
<dbReference type="AlphaFoldDB" id="A0A3G0YZ22"/>
<dbReference type="InterPro" id="IPR034804">
    <property type="entry name" value="SQR/QFR_C/D"/>
</dbReference>
<protein>
    <submittedName>
        <fullName evidence="11">Succinate dehydrogenase subunit 3</fullName>
    </submittedName>
</protein>
<reference evidence="11" key="1">
    <citation type="journal article" date="2013" name="Science">
        <title>Horizontal transfer of entire genomes via mitochondrial fusion in the angiosperm Amborella.</title>
        <authorList>
            <person name="Rice D.W."/>
            <person name="Alverson A.J."/>
            <person name="Richardson A.O."/>
            <person name="Young G.J."/>
            <person name="Sanchez-Puerta M.V."/>
            <person name="Munzinger J."/>
            <person name="Barry K."/>
            <person name="Boore J.L."/>
            <person name="Zhang Y."/>
            <person name="dePamphilis C.W."/>
            <person name="Knox E.B."/>
            <person name="Palmer J.D."/>
        </authorList>
    </citation>
    <scope>NUCLEOTIDE SEQUENCE</scope>
</reference>
<accession>A0A3G0YZ22</accession>
<dbReference type="SUPFAM" id="SSF81343">
    <property type="entry name" value="Fumarate reductase respiratory complex transmembrane subunits"/>
    <property type="match status" value="1"/>
</dbReference>
<dbReference type="Pfam" id="PF01127">
    <property type="entry name" value="Sdh_cyt"/>
    <property type="match status" value="1"/>
</dbReference>
<evidence type="ECO:0000256" key="8">
    <source>
        <dbReference type="ARBA" id="ARBA00023004"/>
    </source>
</evidence>